<evidence type="ECO:0000256" key="11">
    <source>
        <dbReference type="SAM" id="MobiDB-lite"/>
    </source>
</evidence>
<dbReference type="InterPro" id="IPR048634">
    <property type="entry name" value="SecD_SecF_C"/>
</dbReference>
<evidence type="ECO:0000256" key="10">
    <source>
        <dbReference type="HAMAP-Rule" id="MF_01464"/>
    </source>
</evidence>
<dbReference type="PANTHER" id="PTHR30081">
    <property type="entry name" value="PROTEIN-EXPORT MEMBRANE PROTEIN SEC"/>
    <property type="match status" value="1"/>
</dbReference>
<feature type="region of interest" description="Disordered" evidence="11">
    <location>
        <begin position="1011"/>
        <end position="1030"/>
    </location>
</feature>
<dbReference type="Gene3D" id="3.30.1360.200">
    <property type="match status" value="1"/>
</dbReference>
<dbReference type="InterPro" id="IPR048631">
    <property type="entry name" value="SecD_1st"/>
</dbReference>
<dbReference type="InterPro" id="IPR005665">
    <property type="entry name" value="SecF_bac"/>
</dbReference>
<dbReference type="GO" id="GO:0005886">
    <property type="term" value="C:plasma membrane"/>
    <property type="evidence" value="ECO:0007669"/>
    <property type="project" value="UniProtKB-SubCell"/>
</dbReference>
<feature type="transmembrane region" description="Helical" evidence="9">
    <location>
        <begin position="7"/>
        <end position="25"/>
    </location>
</feature>
<keyword evidence="4 9" id="KW-0812">Transmembrane</keyword>
<dbReference type="RefSeq" id="WP_099149759.1">
    <property type="nucleotide sequence ID" value="NZ_PDUD01000017.1"/>
</dbReference>
<evidence type="ECO:0000256" key="1">
    <source>
        <dbReference type="ARBA" id="ARBA00004651"/>
    </source>
</evidence>
<dbReference type="Gene3D" id="3.30.70.3220">
    <property type="match status" value="1"/>
</dbReference>
<dbReference type="Gene3D" id="1.20.1640.10">
    <property type="entry name" value="Multidrug efflux transporter AcrB transmembrane domain"/>
    <property type="match status" value="2"/>
</dbReference>
<accession>A0A2D0NDB3</accession>
<comment type="subcellular location">
    <subcellularLocation>
        <location evidence="1 9">Cell membrane</location>
        <topology evidence="1 9">Multi-pass membrane protein</topology>
    </subcellularLocation>
</comment>
<feature type="transmembrane region" description="Helical" evidence="9">
    <location>
        <begin position="944"/>
        <end position="971"/>
    </location>
</feature>
<dbReference type="InterPro" id="IPR022645">
    <property type="entry name" value="SecD/SecF_bac"/>
</dbReference>
<evidence type="ECO:0000256" key="6">
    <source>
        <dbReference type="ARBA" id="ARBA00022989"/>
    </source>
</evidence>
<evidence type="ECO:0000313" key="16">
    <source>
        <dbReference type="Proteomes" id="UP000223913"/>
    </source>
</evidence>
<keyword evidence="16" id="KW-1185">Reference proteome</keyword>
<dbReference type="InterPro" id="IPR005791">
    <property type="entry name" value="SecD"/>
</dbReference>
<dbReference type="GO" id="GO:0043952">
    <property type="term" value="P:protein transport by the Sec complex"/>
    <property type="evidence" value="ECO:0007669"/>
    <property type="project" value="UniProtKB-UniRule"/>
</dbReference>
<sequence length="1030" mass="112590">MQGKGVVKFFLVVMALVTLVQYLFILPTRKVEKAADAYAMSATNTIQDESERRAAYKTQYSEYLDSMSSEEIFKIPLLKSYTYQELKSQQLALGLDLKGGMSVVLQVDLREFIRSLASSSKDPTLEEALENAAQAQKSTESDFVTLFADAWRDAAAGTDKKLAPIFQRNEALRDEINYNTTDSEVIAILRQKADETVDLTFNLLKERIDRLGVAQPNVSLDNERDLILVELPGIDNPERARSFLSATAELAFWNVYGIDDAAPMQALVDANTKLAETEDVELISQMQYDTIYVTDSLGNATAEVERIDSTPVSNPFNQGPLFGLLTPNTSGQYGRAVLATAERNKMRQINEYLGREDIAALFPTDMRFLWSKDPIKLEGQESDLYELYGIKVSRTGEAPLTGEHVTTASAQPDPQTNQVAVSLKMDNTGARIWGDLTTQAAQDQNREIAIVLDDQVVSAPRVINPITTGDSQITGDFSIQEANDLANILQVGRLPAKTQIIQESLVGPSLGQDNINKSITALLVGIALLLAFMIFYYGGGGVVAIIALLLNLFFVFGALASIGTVLTLPGVAGVILTIGMAVDANVIIFERIREELREGKSMMMAIGDGFKNSYSAIIDANVTTILTAMVLAYFGLGPIKGFAVVLIIGVLSSLFTAVLVGRLMIDSWTKSGRTISFWTKATENAFANMKVDWMSKRRIAYMISGTVIVLGLIAMMTRGFDLGVDFKGGYSYNVTFAEGQEVSSDELRDALTPVFDGQTPTVKAVDTYNTYNVITDYLIGEEEVEGEDASPADRVMEQLYAGVNSITSDNLVLDNFKNPDGTGTHVTASTKVGPTIADDIKRSAFYAGIFALLLIFLYIFLRFSKWQYSLGAVAALFHDTLITMGIFAMFHGIFPFSMEIDQAFIAAILTVIGYSINDTVIVFDRIREYLNNYAKQSKMATINAAINSTVSRTVITSLTTLFMVAVLFVFGGSSIKGFAFAILIGILVGTYSSIFIATPIMADLTGELEAKEKKSSDKKGSFSKAAQVTK</sequence>
<dbReference type="PRINTS" id="PR01755">
    <property type="entry name" value="SECFTRNLCASE"/>
</dbReference>
<dbReference type="HAMAP" id="MF_01464_B">
    <property type="entry name" value="SecF_B"/>
    <property type="match status" value="1"/>
</dbReference>
<comment type="caution">
    <text evidence="15">The sequence shown here is derived from an EMBL/GenBank/DDBJ whole genome shotgun (WGS) entry which is preliminary data.</text>
</comment>
<comment type="similarity">
    <text evidence="10">Belongs to the SecD/SecF family. SecF subfamily.</text>
</comment>
<dbReference type="InterPro" id="IPR055344">
    <property type="entry name" value="SecD_SecF_C_bact"/>
</dbReference>
<feature type="domain" description="Protein export membrane protein SecD/SecF C-terminal" evidence="12">
    <location>
        <begin position="824"/>
        <end position="1005"/>
    </location>
</feature>
<dbReference type="InterPro" id="IPR054384">
    <property type="entry name" value="SecDF_P1_head"/>
</dbReference>
<feature type="transmembrane region" description="Helical" evidence="9">
    <location>
        <begin position="843"/>
        <end position="861"/>
    </location>
</feature>
<evidence type="ECO:0000256" key="8">
    <source>
        <dbReference type="ARBA" id="ARBA00023136"/>
    </source>
</evidence>
<dbReference type="OrthoDB" id="9805019at2"/>
<feature type="domain" description="SecDF P1 head subdomain" evidence="14">
    <location>
        <begin position="397"/>
        <end position="496"/>
    </location>
</feature>
<dbReference type="GO" id="GO:0015450">
    <property type="term" value="F:protein-transporting ATPase activity"/>
    <property type="evidence" value="ECO:0007669"/>
    <property type="project" value="InterPro"/>
</dbReference>
<feature type="domain" description="Protein export membrane protein SecD/SecF C-terminal" evidence="12">
    <location>
        <begin position="497"/>
        <end position="662"/>
    </location>
</feature>
<feature type="transmembrane region" description="Helical" evidence="9">
    <location>
        <begin position="642"/>
        <end position="665"/>
    </location>
</feature>
<comment type="subunit">
    <text evidence="9">Forms a complex with SecF. Part of the essential Sec protein translocation apparatus which comprises SecA, SecYEG and auxiliary proteins SecDF. Other proteins may also be involved.</text>
</comment>
<protein>
    <recommendedName>
        <fullName evidence="9 10">Multifunctional fusion protein</fullName>
    </recommendedName>
    <domain>
        <recommendedName>
            <fullName evidence="9">Protein translocase subunit SecD</fullName>
        </recommendedName>
    </domain>
    <domain>
        <recommendedName>
            <fullName evidence="10">Protein-export membrane protein SecF</fullName>
        </recommendedName>
    </domain>
</protein>
<feature type="transmembrane region" description="Helical" evidence="9">
    <location>
        <begin position="519"/>
        <end position="537"/>
    </location>
</feature>
<dbReference type="NCBIfam" id="TIGR01129">
    <property type="entry name" value="secD"/>
    <property type="match status" value="1"/>
</dbReference>
<keyword evidence="3 9" id="KW-1003">Cell membrane</keyword>
<evidence type="ECO:0000256" key="4">
    <source>
        <dbReference type="ARBA" id="ARBA00022692"/>
    </source>
</evidence>
<evidence type="ECO:0000256" key="7">
    <source>
        <dbReference type="ARBA" id="ARBA00023010"/>
    </source>
</evidence>
<organism evidence="15 16">
    <name type="scientific">Flavilitoribacter nigricans (strain ATCC 23147 / DSM 23189 / NBRC 102662 / NCIMB 1420 / SS-2)</name>
    <name type="common">Lewinella nigricans</name>
    <dbReference type="NCBI Taxonomy" id="1122177"/>
    <lineage>
        <taxon>Bacteria</taxon>
        <taxon>Pseudomonadati</taxon>
        <taxon>Bacteroidota</taxon>
        <taxon>Saprospiria</taxon>
        <taxon>Saprospirales</taxon>
        <taxon>Lewinellaceae</taxon>
        <taxon>Flavilitoribacter</taxon>
    </lineage>
</organism>
<feature type="transmembrane region" description="Helical" evidence="9">
    <location>
        <begin position="613"/>
        <end position="636"/>
    </location>
</feature>
<feature type="transmembrane region" description="Helical" evidence="9">
    <location>
        <begin position="572"/>
        <end position="592"/>
    </location>
</feature>
<dbReference type="EMBL" id="PDUD01000017">
    <property type="protein sequence ID" value="PHN06504.1"/>
    <property type="molecule type" value="Genomic_DNA"/>
</dbReference>
<feature type="domain" description="Protein translocase subunit SecDF P1" evidence="13">
    <location>
        <begin position="201"/>
        <end position="255"/>
    </location>
</feature>
<keyword evidence="7 9" id="KW-0811">Translocation</keyword>
<feature type="transmembrane region" description="Helical" evidence="9">
    <location>
        <begin position="977"/>
        <end position="1004"/>
    </location>
</feature>
<evidence type="ECO:0000313" key="15">
    <source>
        <dbReference type="EMBL" id="PHN06504.1"/>
    </source>
</evidence>
<dbReference type="GO" id="GO:0006605">
    <property type="term" value="P:protein targeting"/>
    <property type="evidence" value="ECO:0007669"/>
    <property type="project" value="UniProtKB-UniRule"/>
</dbReference>
<dbReference type="FunFam" id="1.20.1640.10:FF:000004">
    <property type="entry name" value="Protein translocase subunit SecD"/>
    <property type="match status" value="1"/>
</dbReference>
<keyword evidence="6 9" id="KW-1133">Transmembrane helix</keyword>
<evidence type="ECO:0000259" key="14">
    <source>
        <dbReference type="Pfam" id="PF22599"/>
    </source>
</evidence>
<evidence type="ECO:0000256" key="3">
    <source>
        <dbReference type="ARBA" id="ARBA00022475"/>
    </source>
</evidence>
<dbReference type="AlphaFoldDB" id="A0A2D0NDB3"/>
<dbReference type="NCBIfam" id="TIGR00966">
    <property type="entry name" value="transloc_SecF"/>
    <property type="match status" value="1"/>
</dbReference>
<dbReference type="NCBIfam" id="NF009585">
    <property type="entry name" value="PRK13024.1-5"/>
    <property type="match status" value="1"/>
</dbReference>
<reference evidence="15 16" key="1">
    <citation type="submission" date="2017-10" db="EMBL/GenBank/DDBJ databases">
        <title>The draft genome sequence of Lewinella nigricans NBRC 102662.</title>
        <authorList>
            <person name="Wang K."/>
        </authorList>
    </citation>
    <scope>NUCLEOTIDE SEQUENCE [LARGE SCALE GENOMIC DNA]</scope>
    <source>
        <strain evidence="15 16">NBRC 102662</strain>
    </source>
</reference>
<dbReference type="Pfam" id="PF07549">
    <property type="entry name" value="Sec_GG"/>
    <property type="match status" value="2"/>
</dbReference>
<dbReference type="Proteomes" id="UP000223913">
    <property type="component" value="Unassembled WGS sequence"/>
</dbReference>
<proteinExistence type="inferred from homology"/>
<name>A0A2D0NDB3_FLAN2</name>
<evidence type="ECO:0000256" key="2">
    <source>
        <dbReference type="ARBA" id="ARBA00022448"/>
    </source>
</evidence>
<comment type="caution">
    <text evidence="9">Lacks conserved residue(s) required for the propagation of feature annotation.</text>
</comment>
<keyword evidence="5 9" id="KW-0653">Protein transport</keyword>
<dbReference type="Pfam" id="PF22599">
    <property type="entry name" value="SecDF_P1_head"/>
    <property type="match status" value="1"/>
</dbReference>
<dbReference type="NCBIfam" id="TIGR00916">
    <property type="entry name" value="2A0604s01"/>
    <property type="match status" value="2"/>
</dbReference>
<keyword evidence="2 9" id="KW-0813">Transport</keyword>
<comment type="subunit">
    <text evidence="10">Forms a complex with SecD. Part of the essential Sec protein translocation apparatus which comprises SecA, SecYEG and auxiliary proteins SecDF. Other proteins may also be involved.</text>
</comment>
<dbReference type="Pfam" id="PF02355">
    <property type="entry name" value="SecD_SecF_C"/>
    <property type="match status" value="2"/>
</dbReference>
<dbReference type="InterPro" id="IPR022813">
    <property type="entry name" value="SecD/SecF_arch_bac"/>
</dbReference>
<feature type="transmembrane region" description="Helical" evidence="9">
    <location>
        <begin position="699"/>
        <end position="717"/>
    </location>
</feature>
<dbReference type="PANTHER" id="PTHR30081:SF1">
    <property type="entry name" value="PROTEIN TRANSLOCASE SUBUNIT SECD"/>
    <property type="match status" value="1"/>
</dbReference>
<feature type="transmembrane region" description="Helical" evidence="9">
    <location>
        <begin position="544"/>
        <end position="566"/>
    </location>
</feature>
<comment type="similarity">
    <text evidence="9">Belongs to the SecD/SecF family. SecD subfamily.</text>
</comment>
<feature type="transmembrane region" description="Helical" evidence="9">
    <location>
        <begin position="868"/>
        <end position="891"/>
    </location>
</feature>
<evidence type="ECO:0000256" key="9">
    <source>
        <dbReference type="HAMAP-Rule" id="MF_01463"/>
    </source>
</evidence>
<dbReference type="InterPro" id="IPR022646">
    <property type="entry name" value="SecD/SecF_CS"/>
</dbReference>
<evidence type="ECO:0000259" key="12">
    <source>
        <dbReference type="Pfam" id="PF02355"/>
    </source>
</evidence>
<dbReference type="Pfam" id="PF21760">
    <property type="entry name" value="SecD_1st"/>
    <property type="match status" value="1"/>
</dbReference>
<feature type="transmembrane region" description="Helical" evidence="9">
    <location>
        <begin position="903"/>
        <end position="923"/>
    </location>
</feature>
<dbReference type="HAMAP" id="MF_01463_B">
    <property type="entry name" value="SecD_B"/>
    <property type="match status" value="1"/>
</dbReference>
<comment type="function">
    <text evidence="9">Part of the Sec protein translocase complex. Interacts with the SecYEG preprotein conducting channel. SecDF uses the proton motive force (PMF) to complete protein translocation after the ATP-dependent function of SecA.</text>
</comment>
<evidence type="ECO:0000259" key="13">
    <source>
        <dbReference type="Pfam" id="PF21760"/>
    </source>
</evidence>
<evidence type="ECO:0000256" key="5">
    <source>
        <dbReference type="ARBA" id="ARBA00022927"/>
    </source>
</evidence>
<dbReference type="SUPFAM" id="SSF82866">
    <property type="entry name" value="Multidrug efflux transporter AcrB transmembrane domain"/>
    <property type="match status" value="2"/>
</dbReference>
<keyword evidence="8 9" id="KW-0472">Membrane</keyword>
<gene>
    <name evidence="9" type="primary">secD</name>
    <name evidence="10" type="synonym">secF</name>
    <name evidence="15" type="ORF">CRP01_09355</name>
</gene>
<dbReference type="GO" id="GO:0065002">
    <property type="term" value="P:intracellular protein transmembrane transport"/>
    <property type="evidence" value="ECO:0007669"/>
    <property type="project" value="UniProtKB-UniRule"/>
</dbReference>
<feature type="compositionally biased region" description="Basic and acidic residues" evidence="11">
    <location>
        <begin position="1011"/>
        <end position="1020"/>
    </location>
</feature>